<gene>
    <name evidence="2" type="ORF">SBOR_8586</name>
</gene>
<feature type="region of interest" description="Disordered" evidence="1">
    <location>
        <begin position="1"/>
        <end position="65"/>
    </location>
</feature>
<keyword evidence="3" id="KW-1185">Reference proteome</keyword>
<protein>
    <submittedName>
        <fullName evidence="2">Uncharacterized protein</fullName>
    </submittedName>
</protein>
<evidence type="ECO:0000313" key="2">
    <source>
        <dbReference type="EMBL" id="ESZ91015.1"/>
    </source>
</evidence>
<comment type="caution">
    <text evidence="2">The sequence shown here is derived from an EMBL/GenBank/DDBJ whole genome shotgun (WGS) entry which is preliminary data.</text>
</comment>
<dbReference type="HOGENOM" id="CLU_1971799_0_0_1"/>
<feature type="compositionally biased region" description="Basic residues" evidence="1">
    <location>
        <begin position="54"/>
        <end position="65"/>
    </location>
</feature>
<proteinExistence type="predicted"/>
<dbReference type="AlphaFoldDB" id="W9C8X1"/>
<name>W9C8X1_SCLBF</name>
<feature type="region of interest" description="Disordered" evidence="1">
    <location>
        <begin position="105"/>
        <end position="127"/>
    </location>
</feature>
<feature type="compositionally biased region" description="Basic and acidic residues" evidence="1">
    <location>
        <begin position="105"/>
        <end position="120"/>
    </location>
</feature>
<evidence type="ECO:0000313" key="3">
    <source>
        <dbReference type="Proteomes" id="UP000019487"/>
    </source>
</evidence>
<organism evidence="2 3">
    <name type="scientific">Sclerotinia borealis (strain F-4128)</name>
    <dbReference type="NCBI Taxonomy" id="1432307"/>
    <lineage>
        <taxon>Eukaryota</taxon>
        <taxon>Fungi</taxon>
        <taxon>Dikarya</taxon>
        <taxon>Ascomycota</taxon>
        <taxon>Pezizomycotina</taxon>
        <taxon>Leotiomycetes</taxon>
        <taxon>Helotiales</taxon>
        <taxon>Sclerotiniaceae</taxon>
        <taxon>Sclerotinia</taxon>
    </lineage>
</organism>
<dbReference type="EMBL" id="AYSA01000551">
    <property type="protein sequence ID" value="ESZ91015.1"/>
    <property type="molecule type" value="Genomic_DNA"/>
</dbReference>
<dbReference type="Proteomes" id="UP000019487">
    <property type="component" value="Unassembled WGS sequence"/>
</dbReference>
<sequence>MATRPCGTGNQDVEMKDIGGSAEATDNQDMKMKQSGRPTLSAEQISDPRESRRAQKINKNKKRLARREFEKRFEKLSIATKVQKKNEPEEERKHKGIEEHLAMLNMKEGEDQNKGGKGNKDGMGGSG</sequence>
<reference evidence="2 3" key="1">
    <citation type="journal article" date="2014" name="Genome Announc.">
        <title>Draft genome sequence of Sclerotinia borealis, a psychrophilic plant pathogenic fungus.</title>
        <authorList>
            <person name="Mardanov A.V."/>
            <person name="Beletsky A.V."/>
            <person name="Kadnikov V.V."/>
            <person name="Ignatov A.N."/>
            <person name="Ravin N.V."/>
        </authorList>
    </citation>
    <scope>NUCLEOTIDE SEQUENCE [LARGE SCALE GENOMIC DNA]</scope>
    <source>
        <strain evidence="3">F-4157</strain>
    </source>
</reference>
<accession>W9C8X1</accession>
<evidence type="ECO:0000256" key="1">
    <source>
        <dbReference type="SAM" id="MobiDB-lite"/>
    </source>
</evidence>